<accession>A0ACB9UCZ4</accession>
<reference evidence="1" key="1">
    <citation type="submission" date="2022-03" db="EMBL/GenBank/DDBJ databases">
        <title>Genomic analyses of argali, domestic sheep and their hybrids provide insights into chromosomal evolution, heterosis and genetic basis of agronomic traits.</title>
        <authorList>
            <person name="Li M."/>
        </authorList>
    </citation>
    <scope>NUCLEOTIDE SEQUENCE</scope>
    <source>
        <strain evidence="1">F1 hybrid</strain>
    </source>
</reference>
<gene>
    <name evidence="1" type="ORF">MJG53_016011</name>
</gene>
<dbReference type="Proteomes" id="UP001057279">
    <property type="component" value="Linkage Group LG19"/>
</dbReference>
<dbReference type="EMBL" id="CM043044">
    <property type="protein sequence ID" value="KAI4564999.1"/>
    <property type="molecule type" value="Genomic_DNA"/>
</dbReference>
<name>A0ACB9UCZ4_9CETA</name>
<keyword evidence="2" id="KW-1185">Reference proteome</keyword>
<evidence type="ECO:0000313" key="2">
    <source>
        <dbReference type="Proteomes" id="UP001057279"/>
    </source>
</evidence>
<protein>
    <submittedName>
        <fullName evidence="1">Uncharacterized protein</fullName>
    </submittedName>
</protein>
<proteinExistence type="predicted"/>
<comment type="caution">
    <text evidence="1">The sequence shown here is derived from an EMBL/GenBank/DDBJ whole genome shotgun (WGS) entry which is preliminary data.</text>
</comment>
<organism evidence="1 2">
    <name type="scientific">Ovis ammon polii x Ovis aries</name>
    <dbReference type="NCBI Taxonomy" id="2918886"/>
    <lineage>
        <taxon>Eukaryota</taxon>
        <taxon>Metazoa</taxon>
        <taxon>Chordata</taxon>
        <taxon>Craniata</taxon>
        <taxon>Vertebrata</taxon>
        <taxon>Euteleostomi</taxon>
        <taxon>Mammalia</taxon>
        <taxon>Eutheria</taxon>
        <taxon>Laurasiatheria</taxon>
        <taxon>Artiodactyla</taxon>
        <taxon>Ruminantia</taxon>
        <taxon>Pecora</taxon>
        <taxon>Bovidae</taxon>
        <taxon>Caprinae</taxon>
        <taxon>Ovis</taxon>
    </lineage>
</organism>
<sequence>MRGELGRGGEVRRDSFKALWSDHSVFRMNTLGENQKCERRVKRTRKPGSEKDVIFLLTVNFIWVSGKVGPGFHRERTSIVRRRIFLPAGESENRQVWEPSGLERACIEQISALVLSEAPKTTSAFSEVHEDIIILSTFLRRKLRHIKFEMSEAYHEAADWLQTKLERGVPCDSVQRRGRIRRALTLERDEVSASWTLSRGPAGGIKGAVLTREKVVRMQTSTFHTAQPVVFCDGSNRELIQKQLPPTPGACGSAALETLTSLSQGSECKDTETSVVQKKNPGPEVGQSLVRGKHTAPVLRFGGIFIRTQQGHPQNVVQGGLFCPQTALRRPSSLLSSVLSGPPSSPQPRDFDFQVWKLHLRILCEVAEAMCSGWIRIGLIHKLPDRLFYKEFCENAFREAVADNVSVLAASAMLSR</sequence>
<evidence type="ECO:0000313" key="1">
    <source>
        <dbReference type="EMBL" id="KAI4564999.1"/>
    </source>
</evidence>